<dbReference type="Proteomes" id="UP000053558">
    <property type="component" value="Unassembled WGS sequence"/>
</dbReference>
<name>A0A5M3MQT8_CONPW</name>
<dbReference type="EMBL" id="JH711578">
    <property type="protein sequence ID" value="EIW81440.1"/>
    <property type="molecule type" value="Genomic_DNA"/>
</dbReference>
<evidence type="ECO:0000313" key="2">
    <source>
        <dbReference type="EMBL" id="EIW81440.1"/>
    </source>
</evidence>
<reference evidence="3" key="1">
    <citation type="journal article" date="2012" name="Science">
        <title>The Paleozoic origin of enzymatic lignin decomposition reconstructed from 31 fungal genomes.</title>
        <authorList>
            <person name="Floudas D."/>
            <person name="Binder M."/>
            <person name="Riley R."/>
            <person name="Barry K."/>
            <person name="Blanchette R.A."/>
            <person name="Henrissat B."/>
            <person name="Martinez A.T."/>
            <person name="Otillar R."/>
            <person name="Spatafora J.W."/>
            <person name="Yadav J.S."/>
            <person name="Aerts A."/>
            <person name="Benoit I."/>
            <person name="Boyd A."/>
            <person name="Carlson A."/>
            <person name="Copeland A."/>
            <person name="Coutinho P.M."/>
            <person name="de Vries R.P."/>
            <person name="Ferreira P."/>
            <person name="Findley K."/>
            <person name="Foster B."/>
            <person name="Gaskell J."/>
            <person name="Glotzer D."/>
            <person name="Gorecki P."/>
            <person name="Heitman J."/>
            <person name="Hesse C."/>
            <person name="Hori C."/>
            <person name="Igarashi K."/>
            <person name="Jurgens J.A."/>
            <person name="Kallen N."/>
            <person name="Kersten P."/>
            <person name="Kohler A."/>
            <person name="Kuees U."/>
            <person name="Kumar T.K.A."/>
            <person name="Kuo A."/>
            <person name="LaButti K."/>
            <person name="Larrondo L.F."/>
            <person name="Lindquist E."/>
            <person name="Ling A."/>
            <person name="Lombard V."/>
            <person name="Lucas S."/>
            <person name="Lundell T."/>
            <person name="Martin R."/>
            <person name="McLaughlin D.J."/>
            <person name="Morgenstern I."/>
            <person name="Morin E."/>
            <person name="Murat C."/>
            <person name="Nagy L.G."/>
            <person name="Nolan M."/>
            <person name="Ohm R.A."/>
            <person name="Patyshakuliyeva A."/>
            <person name="Rokas A."/>
            <person name="Ruiz-Duenas F.J."/>
            <person name="Sabat G."/>
            <person name="Salamov A."/>
            <person name="Samejima M."/>
            <person name="Schmutz J."/>
            <person name="Slot J.C."/>
            <person name="St John F."/>
            <person name="Stenlid J."/>
            <person name="Sun H."/>
            <person name="Sun S."/>
            <person name="Syed K."/>
            <person name="Tsang A."/>
            <person name="Wiebenga A."/>
            <person name="Young D."/>
            <person name="Pisabarro A."/>
            <person name="Eastwood D.C."/>
            <person name="Martin F."/>
            <person name="Cullen D."/>
            <person name="Grigoriev I.V."/>
            <person name="Hibbett D.S."/>
        </authorList>
    </citation>
    <scope>NUCLEOTIDE SEQUENCE [LARGE SCALE GENOMIC DNA]</scope>
    <source>
        <strain evidence="3">RWD-64-598 SS2</strain>
    </source>
</reference>
<feature type="domain" description="DUF7330" evidence="1">
    <location>
        <begin position="3"/>
        <end position="176"/>
    </location>
</feature>
<dbReference type="KEGG" id="cput:CONPUDRAFT_137387"/>
<accession>A0A5M3MQT8</accession>
<dbReference type="InterPro" id="IPR055754">
    <property type="entry name" value="DUF7330"/>
</dbReference>
<comment type="caution">
    <text evidence="2">The sequence shown here is derived from an EMBL/GenBank/DDBJ whole genome shotgun (WGS) entry which is preliminary data.</text>
</comment>
<evidence type="ECO:0000313" key="3">
    <source>
        <dbReference type="Proteomes" id="UP000053558"/>
    </source>
</evidence>
<keyword evidence="3" id="KW-1185">Reference proteome</keyword>
<dbReference type="GeneID" id="19201016"/>
<dbReference type="RefSeq" id="XP_007768782.1">
    <property type="nucleotide sequence ID" value="XM_007770592.1"/>
</dbReference>
<evidence type="ECO:0000259" key="1">
    <source>
        <dbReference type="Pfam" id="PF24016"/>
    </source>
</evidence>
<dbReference type="Pfam" id="PF24016">
    <property type="entry name" value="DUF7330"/>
    <property type="match status" value="1"/>
</dbReference>
<sequence>MDIPYRLLSWDDKLLLPHDRWNMRLYRDEGSISGDIVILPPNIPPSSGISVPRAQRKRAYLKIEAKTGPVTTKMHNLYDETPYKLEVYAYGDIKLYIPPSFRGLLRLTAPSPTAQQPQVILCDELKGVSTPTGDSWWSRERGWYVGSTSDVLNKIEEGDEVVAYTKTGKINIYYVEDLSLETD</sequence>
<protein>
    <recommendedName>
        <fullName evidence="1">DUF7330 domain-containing protein</fullName>
    </recommendedName>
</protein>
<organism evidence="2 3">
    <name type="scientific">Coniophora puteana (strain RWD-64-598)</name>
    <name type="common">Brown rot fungus</name>
    <dbReference type="NCBI Taxonomy" id="741705"/>
    <lineage>
        <taxon>Eukaryota</taxon>
        <taxon>Fungi</taxon>
        <taxon>Dikarya</taxon>
        <taxon>Basidiomycota</taxon>
        <taxon>Agaricomycotina</taxon>
        <taxon>Agaricomycetes</taxon>
        <taxon>Agaricomycetidae</taxon>
        <taxon>Boletales</taxon>
        <taxon>Coniophorineae</taxon>
        <taxon>Coniophoraceae</taxon>
        <taxon>Coniophora</taxon>
    </lineage>
</organism>
<gene>
    <name evidence="2" type="ORF">CONPUDRAFT_137387</name>
</gene>
<proteinExistence type="predicted"/>
<dbReference type="AlphaFoldDB" id="A0A5M3MQT8"/>